<accession>A0ABU3T324</accession>
<reference evidence="2 3" key="1">
    <citation type="submission" date="2023-09" db="EMBL/GenBank/DDBJ databases">
        <title>Microbacterium fusihabitans sp. nov., Microbacterium phycihabitans sp. nov., and Microbacterium cervinum sp. nov., isolated from dried seaweeds of beach.</title>
        <authorList>
            <person name="Lee S.D."/>
        </authorList>
    </citation>
    <scope>NUCLEOTIDE SEQUENCE [LARGE SCALE GENOMIC DNA]</scope>
    <source>
        <strain evidence="2 3">KSW4-17</strain>
    </source>
</reference>
<protein>
    <recommendedName>
        <fullName evidence="4">PH domain-containing protein</fullName>
    </recommendedName>
</protein>
<organism evidence="2 3">
    <name type="scientific">Microbacterium galbum</name>
    <dbReference type="NCBI Taxonomy" id="3075994"/>
    <lineage>
        <taxon>Bacteria</taxon>
        <taxon>Bacillati</taxon>
        <taxon>Actinomycetota</taxon>
        <taxon>Actinomycetes</taxon>
        <taxon>Micrococcales</taxon>
        <taxon>Microbacteriaceae</taxon>
        <taxon>Microbacterium</taxon>
    </lineage>
</organism>
<dbReference type="EMBL" id="JAWDIS010000001">
    <property type="protein sequence ID" value="MDU0365711.1"/>
    <property type="molecule type" value="Genomic_DNA"/>
</dbReference>
<keyword evidence="1" id="KW-0472">Membrane</keyword>
<name>A0ABU3T324_9MICO</name>
<keyword evidence="1" id="KW-1133">Transmembrane helix</keyword>
<feature type="transmembrane region" description="Helical" evidence="1">
    <location>
        <begin position="52"/>
        <end position="74"/>
    </location>
</feature>
<proteinExistence type="predicted"/>
<keyword evidence="3" id="KW-1185">Reference proteome</keyword>
<evidence type="ECO:0000313" key="2">
    <source>
        <dbReference type="EMBL" id="MDU0365711.1"/>
    </source>
</evidence>
<evidence type="ECO:0008006" key="4">
    <source>
        <dbReference type="Google" id="ProtNLM"/>
    </source>
</evidence>
<dbReference type="RefSeq" id="WP_315993019.1">
    <property type="nucleotide sequence ID" value="NZ_JAWDIS010000001.1"/>
</dbReference>
<keyword evidence="1" id="KW-0812">Transmembrane</keyword>
<feature type="transmembrane region" description="Helical" evidence="1">
    <location>
        <begin position="95"/>
        <end position="120"/>
    </location>
</feature>
<evidence type="ECO:0000313" key="3">
    <source>
        <dbReference type="Proteomes" id="UP001263371"/>
    </source>
</evidence>
<evidence type="ECO:0000256" key="1">
    <source>
        <dbReference type="SAM" id="Phobius"/>
    </source>
</evidence>
<sequence>MGVVTTSPRLASAEARVPVFPNGRRPAWLVVVVVLFAVLPGVMAVADGRPGLRLVTGASTVTLLGVAGCLNLLLRTMRERVVRIDESASGIWFRPAPAATAMPFVLGSLLLLPAVAQIVVDVADLATMPSFLLTRAPSALGLLGLGIIVVNTVRLREAAGLHVTVEGLTGIRGRGRIDWTWDELAEVDVGTGPVAKLRLVADAGGPGIEAPMLALGSDPNQVATVVRYFRDVPSARAELNGPGPAVLRGVDDALRAREG</sequence>
<feature type="transmembrane region" description="Helical" evidence="1">
    <location>
        <begin position="26"/>
        <end position="46"/>
    </location>
</feature>
<comment type="caution">
    <text evidence="2">The sequence shown here is derived from an EMBL/GenBank/DDBJ whole genome shotgun (WGS) entry which is preliminary data.</text>
</comment>
<dbReference type="Proteomes" id="UP001263371">
    <property type="component" value="Unassembled WGS sequence"/>
</dbReference>
<feature type="transmembrane region" description="Helical" evidence="1">
    <location>
        <begin position="132"/>
        <end position="153"/>
    </location>
</feature>
<gene>
    <name evidence="2" type="ORF">RWH45_00710</name>
</gene>